<reference evidence="1" key="1">
    <citation type="submission" date="2017-05" db="EMBL/GenBank/DDBJ databases">
        <authorList>
            <person name="Varghese N."/>
            <person name="Submissions S."/>
        </authorList>
    </citation>
    <scope>NUCLEOTIDE SEQUENCE</scope>
    <source>
        <strain evidence="1">DSM 18763</strain>
    </source>
</reference>
<dbReference type="Proteomes" id="UP001157947">
    <property type="component" value="Unassembled WGS sequence"/>
</dbReference>
<evidence type="ECO:0000313" key="2">
    <source>
        <dbReference type="Proteomes" id="UP001157947"/>
    </source>
</evidence>
<dbReference type="RefSeq" id="WP_265134093.1">
    <property type="nucleotide sequence ID" value="NZ_FXTX01000006.1"/>
</dbReference>
<dbReference type="EMBL" id="FXTX01000006">
    <property type="protein sequence ID" value="SMP09043.1"/>
    <property type="molecule type" value="Genomic_DNA"/>
</dbReference>
<dbReference type="AlphaFoldDB" id="A0AA46ADZ0"/>
<dbReference type="InterPro" id="IPR036388">
    <property type="entry name" value="WH-like_DNA-bd_sf"/>
</dbReference>
<name>A0AA46ADZ0_9AQUI</name>
<comment type="caution">
    <text evidence="1">The sequence shown here is derived from an EMBL/GenBank/DDBJ whole genome shotgun (WGS) entry which is preliminary data.</text>
</comment>
<organism evidence="1 2">
    <name type="scientific">Venenivibrio stagnispumantis</name>
    <dbReference type="NCBI Taxonomy" id="407998"/>
    <lineage>
        <taxon>Bacteria</taxon>
        <taxon>Pseudomonadati</taxon>
        <taxon>Aquificota</taxon>
        <taxon>Aquificia</taxon>
        <taxon>Aquificales</taxon>
        <taxon>Hydrogenothermaceae</taxon>
        <taxon>Venenivibrio</taxon>
    </lineage>
</organism>
<accession>A0AA46ADZ0</accession>
<dbReference type="Pfam" id="PF25212">
    <property type="entry name" value="HVO_A0114"/>
    <property type="match status" value="1"/>
</dbReference>
<gene>
    <name evidence="1" type="ORF">SAMN06264868_10667</name>
</gene>
<proteinExistence type="predicted"/>
<dbReference type="Gene3D" id="1.10.10.10">
    <property type="entry name" value="Winged helix-like DNA-binding domain superfamily/Winged helix DNA-binding domain"/>
    <property type="match status" value="1"/>
</dbReference>
<protein>
    <submittedName>
        <fullName evidence="1">Predicted transcriptional regulator</fullName>
    </submittedName>
</protein>
<evidence type="ECO:0000313" key="1">
    <source>
        <dbReference type="EMBL" id="SMP09043.1"/>
    </source>
</evidence>
<sequence length="121" mass="14413">MKTIEIRVESLKDNFDKFKEIFKKVSSGEITEKEEYISVSSIKDLNKLLTPKRIELLNYIKNHEVNSIKELSEKLRRDYKNVYADIRLFKMLGIIKLERKNNNLIPKILYDELDIKIPLNI</sequence>
<keyword evidence="2" id="KW-1185">Reference proteome</keyword>